<feature type="compositionally biased region" description="Basic residues" evidence="3">
    <location>
        <begin position="280"/>
        <end position="289"/>
    </location>
</feature>
<dbReference type="Proteomes" id="UP001487740">
    <property type="component" value="Unassembled WGS sequence"/>
</dbReference>
<feature type="compositionally biased region" description="Polar residues" evidence="3">
    <location>
        <begin position="198"/>
        <end position="208"/>
    </location>
</feature>
<dbReference type="EMBL" id="JARAKH010000025">
    <property type="protein sequence ID" value="KAK8390374.1"/>
    <property type="molecule type" value="Genomic_DNA"/>
</dbReference>
<evidence type="ECO:0000256" key="2">
    <source>
        <dbReference type="ARBA" id="ARBA00022912"/>
    </source>
</evidence>
<keyword evidence="1" id="KW-0378">Hydrolase</keyword>
<dbReference type="InterPro" id="IPR000387">
    <property type="entry name" value="Tyr_Pase_dom"/>
</dbReference>
<evidence type="ECO:0000259" key="4">
    <source>
        <dbReference type="PROSITE" id="PS50054"/>
    </source>
</evidence>
<feature type="compositionally biased region" description="Polar residues" evidence="3">
    <location>
        <begin position="380"/>
        <end position="391"/>
    </location>
</feature>
<dbReference type="PROSITE" id="PS00383">
    <property type="entry name" value="TYR_PHOSPHATASE_1"/>
    <property type="match status" value="1"/>
</dbReference>
<keyword evidence="7" id="KW-1185">Reference proteome</keyword>
<evidence type="ECO:0000313" key="6">
    <source>
        <dbReference type="EMBL" id="KAK8390374.1"/>
    </source>
</evidence>
<dbReference type="PROSITE" id="PS50054">
    <property type="entry name" value="TYR_PHOSPHATASE_DUAL"/>
    <property type="match status" value="1"/>
</dbReference>
<dbReference type="GO" id="GO:0004721">
    <property type="term" value="F:phosphoprotein phosphatase activity"/>
    <property type="evidence" value="ECO:0007669"/>
    <property type="project" value="UniProtKB-KW"/>
</dbReference>
<dbReference type="PANTHER" id="PTHR10367:SF9">
    <property type="entry name" value="DUAL-SPECIFICITY PHOSPHATASE 11 (RNA_RNP COMPLEX 1-INTERACTING)"/>
    <property type="match status" value="1"/>
</dbReference>
<keyword evidence="2" id="KW-0904">Protein phosphatase</keyword>
<evidence type="ECO:0008006" key="8">
    <source>
        <dbReference type="Google" id="ProtNLM"/>
    </source>
</evidence>
<evidence type="ECO:0000256" key="3">
    <source>
        <dbReference type="SAM" id="MobiDB-lite"/>
    </source>
</evidence>
<evidence type="ECO:0000256" key="1">
    <source>
        <dbReference type="ARBA" id="ARBA00022801"/>
    </source>
</evidence>
<dbReference type="InterPro" id="IPR051029">
    <property type="entry name" value="mRNA_Capping_Enz/RNA_Phosphat"/>
</dbReference>
<dbReference type="PANTHER" id="PTHR10367">
    <property type="entry name" value="MRNA-CAPPING ENZYME"/>
    <property type="match status" value="1"/>
</dbReference>
<feature type="compositionally biased region" description="Low complexity" evidence="3">
    <location>
        <begin position="209"/>
        <end position="229"/>
    </location>
</feature>
<feature type="domain" description="Tyrosine-protein phosphatase" evidence="4">
    <location>
        <begin position="29"/>
        <end position="181"/>
    </location>
</feature>
<feature type="compositionally biased region" description="Basic residues" evidence="3">
    <location>
        <begin position="436"/>
        <end position="446"/>
    </location>
</feature>
<evidence type="ECO:0000313" key="7">
    <source>
        <dbReference type="Proteomes" id="UP001487740"/>
    </source>
</evidence>
<protein>
    <recommendedName>
        <fullName evidence="8">RNA/RNP complex-1-interacting phosphatase</fullName>
    </recommendedName>
</protein>
<name>A0AAW0TRQ5_SCYPA</name>
<gene>
    <name evidence="6" type="ORF">O3P69_010213</name>
</gene>
<reference evidence="6 7" key="1">
    <citation type="submission" date="2023-03" db="EMBL/GenBank/DDBJ databases">
        <title>High-quality genome of Scylla paramamosain provides insights in environmental adaptation.</title>
        <authorList>
            <person name="Zhang L."/>
        </authorList>
    </citation>
    <scope>NUCLEOTIDE SEQUENCE [LARGE SCALE GENOMIC DNA]</scope>
    <source>
        <strain evidence="6">LZ_2023a</strain>
        <tissue evidence="6">Muscle</tissue>
    </source>
</reference>
<dbReference type="PROSITE" id="PS50056">
    <property type="entry name" value="TYR_PHOSPHATASE_2"/>
    <property type="match status" value="1"/>
</dbReference>
<organism evidence="6 7">
    <name type="scientific">Scylla paramamosain</name>
    <name type="common">Mud crab</name>
    <dbReference type="NCBI Taxonomy" id="85552"/>
    <lineage>
        <taxon>Eukaryota</taxon>
        <taxon>Metazoa</taxon>
        <taxon>Ecdysozoa</taxon>
        <taxon>Arthropoda</taxon>
        <taxon>Crustacea</taxon>
        <taxon>Multicrustacea</taxon>
        <taxon>Malacostraca</taxon>
        <taxon>Eumalacostraca</taxon>
        <taxon>Eucarida</taxon>
        <taxon>Decapoda</taxon>
        <taxon>Pleocyemata</taxon>
        <taxon>Brachyura</taxon>
        <taxon>Eubrachyura</taxon>
        <taxon>Portunoidea</taxon>
        <taxon>Portunidae</taxon>
        <taxon>Portuninae</taxon>
        <taxon>Scylla</taxon>
    </lineage>
</organism>
<proteinExistence type="predicted"/>
<dbReference type="InterPro" id="IPR029021">
    <property type="entry name" value="Prot-tyrosine_phosphatase-like"/>
</dbReference>
<dbReference type="SUPFAM" id="SSF52799">
    <property type="entry name" value="(Phosphotyrosine protein) phosphatases II"/>
    <property type="match status" value="1"/>
</dbReference>
<sequence>MSSKNKVPDRWEKYTSMGRIIPGTRFITFKVPLRQEIMLKVKNADWFCPRTLMDHCHNLGIVIDLTDTFRYYHPEDFESRGVTHMKIRIKGRIIPEEKAVQKFFQAVNKFLEKNKENDKVIGVHCTHGINRSGYLVCRYMIQVLGIPPDQAIADFNSARGHEQERENYLADLRQAPWMDEAVLKYSRSNSKSKEASEYPTNPLDTSTASLDTTNNSTLDTTNNTTLDTTASEVESPGGSMGVASRQTWNIPLLKYPGTPEDESRPLPPLRRWSPVEERHSKRSSRRTRRYNPVDNSSEERPVRRHKERYSAYGARDYYDQIYQGRIAPQYDSHFYQHRGSGVGPHRPLPRYQRQQLQQGPSNAPRQYRGPRPYRSPPAADTNTYSNTNTPVRQDRQEAPEYYRTPDASRTPRLRSHGPLRNPLSPGVREDVFSPTSRRRSARMTPY</sequence>
<comment type="caution">
    <text evidence="6">The sequence shown here is derived from an EMBL/GenBank/DDBJ whole genome shotgun (WGS) entry which is preliminary data.</text>
</comment>
<feature type="region of interest" description="Disordered" evidence="3">
    <location>
        <begin position="188"/>
        <end position="307"/>
    </location>
</feature>
<dbReference type="InterPro" id="IPR016130">
    <property type="entry name" value="Tyr_Pase_AS"/>
</dbReference>
<feature type="region of interest" description="Disordered" evidence="3">
    <location>
        <begin position="334"/>
        <end position="446"/>
    </location>
</feature>
<dbReference type="AlphaFoldDB" id="A0AAW0TRQ5"/>
<feature type="compositionally biased region" description="Low complexity" evidence="3">
    <location>
        <begin position="349"/>
        <end position="358"/>
    </location>
</feature>
<evidence type="ECO:0000259" key="5">
    <source>
        <dbReference type="PROSITE" id="PS50056"/>
    </source>
</evidence>
<dbReference type="Gene3D" id="3.90.190.10">
    <property type="entry name" value="Protein tyrosine phosphatase superfamily"/>
    <property type="match status" value="1"/>
</dbReference>
<accession>A0AAW0TRQ5</accession>
<feature type="domain" description="Tyrosine specific protein phosphatases" evidence="5">
    <location>
        <begin position="101"/>
        <end position="159"/>
    </location>
</feature>
<dbReference type="GO" id="GO:0004651">
    <property type="term" value="F:polynucleotide 5'-phosphatase activity"/>
    <property type="evidence" value="ECO:0007669"/>
    <property type="project" value="TreeGrafter"/>
</dbReference>
<dbReference type="InterPro" id="IPR000340">
    <property type="entry name" value="Dual-sp_phosphatase_cat-dom"/>
</dbReference>
<dbReference type="SMART" id="SM00195">
    <property type="entry name" value="DSPc"/>
    <property type="match status" value="1"/>
</dbReference>
<dbReference type="InterPro" id="IPR020422">
    <property type="entry name" value="TYR_PHOSPHATASE_DUAL_dom"/>
</dbReference>
<dbReference type="Pfam" id="PF00782">
    <property type="entry name" value="DSPc"/>
    <property type="match status" value="1"/>
</dbReference>